<keyword evidence="2" id="KW-1185">Reference proteome</keyword>
<dbReference type="Proteomes" id="UP000822476">
    <property type="component" value="Unassembled WGS sequence"/>
</dbReference>
<evidence type="ECO:0000313" key="1">
    <source>
        <dbReference type="EMBL" id="KAF7259352.1"/>
    </source>
</evidence>
<protein>
    <submittedName>
        <fullName evidence="1">Uncharacterized protein</fullName>
    </submittedName>
</protein>
<name>A0A8S9YXL9_9TREM</name>
<dbReference type="EMBL" id="JTDE01001240">
    <property type="protein sequence ID" value="KAF7259352.1"/>
    <property type="molecule type" value="Genomic_DNA"/>
</dbReference>
<dbReference type="AlphaFoldDB" id="A0A8S9YXL9"/>
<gene>
    <name evidence="1" type="ORF">EG68_03452</name>
</gene>
<organism evidence="1 2">
    <name type="scientific">Paragonimus skrjabini miyazakii</name>
    <dbReference type="NCBI Taxonomy" id="59628"/>
    <lineage>
        <taxon>Eukaryota</taxon>
        <taxon>Metazoa</taxon>
        <taxon>Spiralia</taxon>
        <taxon>Lophotrochozoa</taxon>
        <taxon>Platyhelminthes</taxon>
        <taxon>Trematoda</taxon>
        <taxon>Digenea</taxon>
        <taxon>Plagiorchiida</taxon>
        <taxon>Troglotremata</taxon>
        <taxon>Troglotrematidae</taxon>
        <taxon>Paragonimus</taxon>
    </lineage>
</organism>
<accession>A0A8S9YXL9</accession>
<comment type="caution">
    <text evidence="1">The sequence shown here is derived from an EMBL/GenBank/DDBJ whole genome shotgun (WGS) entry which is preliminary data.</text>
</comment>
<proteinExistence type="predicted"/>
<reference evidence="1" key="1">
    <citation type="submission" date="2019-07" db="EMBL/GenBank/DDBJ databases">
        <title>Annotation for the trematode Paragonimus miyazaki's.</title>
        <authorList>
            <person name="Choi Y.-J."/>
        </authorList>
    </citation>
    <scope>NUCLEOTIDE SEQUENCE</scope>
    <source>
        <strain evidence="1">Japan</strain>
    </source>
</reference>
<evidence type="ECO:0000313" key="2">
    <source>
        <dbReference type="Proteomes" id="UP000822476"/>
    </source>
</evidence>
<sequence>MAAIDLTIRNRNWRFDTELNNLQPKQQTSAHLLKHISGVNVSPLSGHTLWISSLNSSLVCTNRALLSVNRMLERYLSQERTSFPHRCGPKTYESHRRWPRCNCIPPRTKTTPTGLGDFSVTMFTNSLYASTISKCHEINWLRVEMEALLFEGDVRSDKL</sequence>